<evidence type="ECO:0000256" key="5">
    <source>
        <dbReference type="ARBA" id="ARBA00023136"/>
    </source>
</evidence>
<dbReference type="PANTHER" id="PTHR10809:SF6">
    <property type="entry name" value="AT11025P-RELATED"/>
    <property type="match status" value="1"/>
</dbReference>
<dbReference type="PROSITE" id="PS50202">
    <property type="entry name" value="MSP"/>
    <property type="match status" value="1"/>
</dbReference>
<dbReference type="PANTHER" id="PTHR10809">
    <property type="entry name" value="VESICLE-ASSOCIATED MEMBRANE PROTEIN-ASSOCIATED PROTEIN"/>
    <property type="match status" value="1"/>
</dbReference>
<name>A0A1Y2EWN5_9FUNG</name>
<dbReference type="InterPro" id="IPR008962">
    <property type="entry name" value="PapD-like_sf"/>
</dbReference>
<gene>
    <name evidence="8" type="ORF">LY90DRAFT_502093</name>
</gene>
<dbReference type="OrthoDB" id="264603at2759"/>
<keyword evidence="5" id="KW-0472">Membrane</keyword>
<dbReference type="InterPro" id="IPR016763">
    <property type="entry name" value="VAP"/>
</dbReference>
<dbReference type="InterPro" id="IPR000535">
    <property type="entry name" value="MSP_dom"/>
</dbReference>
<comment type="subcellular location">
    <subcellularLocation>
        <location evidence="1">Membrane</location>
        <topology evidence="1">Single-pass type IV membrane protein</topology>
    </subcellularLocation>
</comment>
<dbReference type="GO" id="GO:0005886">
    <property type="term" value="C:plasma membrane"/>
    <property type="evidence" value="ECO:0007669"/>
    <property type="project" value="TreeGrafter"/>
</dbReference>
<evidence type="ECO:0000313" key="8">
    <source>
        <dbReference type="EMBL" id="ORY75546.1"/>
    </source>
</evidence>
<protein>
    <recommendedName>
        <fullName evidence="7">MSP domain-containing protein</fullName>
    </recommendedName>
</protein>
<feature type="domain" description="MSP" evidence="7">
    <location>
        <begin position="1"/>
        <end position="111"/>
    </location>
</feature>
<evidence type="ECO:0000256" key="4">
    <source>
        <dbReference type="ARBA" id="ARBA00022989"/>
    </source>
</evidence>
<dbReference type="EMBL" id="MCOG01000025">
    <property type="protein sequence ID" value="ORY75546.1"/>
    <property type="molecule type" value="Genomic_DNA"/>
</dbReference>
<comment type="similarity">
    <text evidence="2">Belongs to the VAMP-associated protein (VAP) (TC 9.B.17) family.</text>
</comment>
<accession>A0A1Y2EWN5</accession>
<keyword evidence="9" id="KW-1185">Reference proteome</keyword>
<reference evidence="8 9" key="1">
    <citation type="submission" date="2016-08" db="EMBL/GenBank/DDBJ databases">
        <title>A Parts List for Fungal Cellulosomes Revealed by Comparative Genomics.</title>
        <authorList>
            <consortium name="DOE Joint Genome Institute"/>
            <person name="Haitjema C.H."/>
            <person name="Gilmore S.P."/>
            <person name="Henske J.K."/>
            <person name="Solomon K.V."/>
            <person name="De Groot R."/>
            <person name="Kuo A."/>
            <person name="Mondo S.J."/>
            <person name="Salamov A.A."/>
            <person name="Labutti K."/>
            <person name="Zhao Z."/>
            <person name="Chiniquy J."/>
            <person name="Barry K."/>
            <person name="Brewer H.M."/>
            <person name="Purvine S.O."/>
            <person name="Wright A.T."/>
            <person name="Boxma B."/>
            <person name="Van Alen T."/>
            <person name="Hackstein J.H."/>
            <person name="Baker S.E."/>
            <person name="Grigoriev I.V."/>
            <person name="O'Malley M.A."/>
        </authorList>
    </citation>
    <scope>NUCLEOTIDE SEQUENCE [LARGE SCALE GENOMIC DNA]</scope>
    <source>
        <strain evidence="8 9">G1</strain>
    </source>
</reference>
<evidence type="ECO:0000313" key="9">
    <source>
        <dbReference type="Proteomes" id="UP000193920"/>
    </source>
</evidence>
<dbReference type="InterPro" id="IPR013783">
    <property type="entry name" value="Ig-like_fold"/>
</dbReference>
<evidence type="ECO:0000259" key="7">
    <source>
        <dbReference type="PROSITE" id="PS50202"/>
    </source>
</evidence>
<dbReference type="Gene3D" id="2.60.40.10">
    <property type="entry name" value="Immunoglobulins"/>
    <property type="match status" value="1"/>
</dbReference>
<organism evidence="8 9">
    <name type="scientific">Neocallimastix californiae</name>
    <dbReference type="NCBI Taxonomy" id="1754190"/>
    <lineage>
        <taxon>Eukaryota</taxon>
        <taxon>Fungi</taxon>
        <taxon>Fungi incertae sedis</taxon>
        <taxon>Chytridiomycota</taxon>
        <taxon>Chytridiomycota incertae sedis</taxon>
        <taxon>Neocallimastigomycetes</taxon>
        <taxon>Neocallimastigales</taxon>
        <taxon>Neocallimastigaceae</taxon>
        <taxon>Neocallimastix</taxon>
    </lineage>
</organism>
<dbReference type="GO" id="GO:0005789">
    <property type="term" value="C:endoplasmic reticulum membrane"/>
    <property type="evidence" value="ECO:0007669"/>
    <property type="project" value="InterPro"/>
</dbReference>
<dbReference type="GO" id="GO:0061817">
    <property type="term" value="P:endoplasmic reticulum-plasma membrane tethering"/>
    <property type="evidence" value="ECO:0007669"/>
    <property type="project" value="TreeGrafter"/>
</dbReference>
<evidence type="ECO:0000256" key="6">
    <source>
        <dbReference type="SAM" id="MobiDB-lite"/>
    </source>
</evidence>
<proteinExistence type="inferred from homology"/>
<dbReference type="STRING" id="1754190.A0A1Y2EWN5"/>
<dbReference type="AlphaFoldDB" id="A0A1Y2EWN5"/>
<dbReference type="Proteomes" id="UP000193920">
    <property type="component" value="Unassembled WGS sequence"/>
</dbReference>
<keyword evidence="3" id="KW-0812">Transmembrane</keyword>
<dbReference type="SUPFAM" id="SSF49354">
    <property type="entry name" value="PapD-like"/>
    <property type="match status" value="1"/>
</dbReference>
<sequence>MDFVTFEPSDSLHFVKKSNSRNLDGFKIKTTSPHKFCVRPSVGKILPNKKSEISVYIRIHENKKLNSVSSDKFLIQTTVISSDIANLSQEQSIEKIGEEFKKLDKLKKTSPAEVANLLKEHKLLCDISGLPNISIDDSKKAVTLNSSESPKDKSLASPLTPNVASPDKKSRTELNENELLEKNPNNIGEANAIIKELENAIQKYSADSLKNDLVKTGSFISESINDDTTKKINEQTGLLSGWNKKTAEKKLKNSNDNNFYDVSYILI</sequence>
<evidence type="ECO:0000256" key="1">
    <source>
        <dbReference type="ARBA" id="ARBA00004211"/>
    </source>
</evidence>
<comment type="caution">
    <text evidence="8">The sequence shown here is derived from an EMBL/GenBank/DDBJ whole genome shotgun (WGS) entry which is preliminary data.</text>
</comment>
<evidence type="ECO:0000256" key="3">
    <source>
        <dbReference type="ARBA" id="ARBA00022692"/>
    </source>
</evidence>
<evidence type="ECO:0000256" key="2">
    <source>
        <dbReference type="ARBA" id="ARBA00008932"/>
    </source>
</evidence>
<feature type="region of interest" description="Disordered" evidence="6">
    <location>
        <begin position="144"/>
        <end position="171"/>
    </location>
</feature>
<dbReference type="Pfam" id="PF00635">
    <property type="entry name" value="Motile_Sperm"/>
    <property type="match status" value="1"/>
</dbReference>
<dbReference type="GO" id="GO:0090158">
    <property type="term" value="P:endoplasmic reticulum membrane organization"/>
    <property type="evidence" value="ECO:0007669"/>
    <property type="project" value="TreeGrafter"/>
</dbReference>
<keyword evidence="4" id="KW-1133">Transmembrane helix</keyword>